<dbReference type="Proteomes" id="UP001328107">
    <property type="component" value="Unassembled WGS sequence"/>
</dbReference>
<evidence type="ECO:0000256" key="1">
    <source>
        <dbReference type="SAM" id="Coils"/>
    </source>
</evidence>
<organism evidence="2 3">
    <name type="scientific">Pristionchus mayeri</name>
    <dbReference type="NCBI Taxonomy" id="1317129"/>
    <lineage>
        <taxon>Eukaryota</taxon>
        <taxon>Metazoa</taxon>
        <taxon>Ecdysozoa</taxon>
        <taxon>Nematoda</taxon>
        <taxon>Chromadorea</taxon>
        <taxon>Rhabditida</taxon>
        <taxon>Rhabditina</taxon>
        <taxon>Diplogasteromorpha</taxon>
        <taxon>Diplogasteroidea</taxon>
        <taxon>Neodiplogasteridae</taxon>
        <taxon>Pristionchus</taxon>
    </lineage>
</organism>
<evidence type="ECO:0000313" key="3">
    <source>
        <dbReference type="Proteomes" id="UP001328107"/>
    </source>
</evidence>
<feature type="non-terminal residue" evidence="2">
    <location>
        <position position="1"/>
    </location>
</feature>
<protein>
    <submittedName>
        <fullName evidence="2">Uncharacterized protein</fullName>
    </submittedName>
</protein>
<keyword evidence="1" id="KW-0175">Coiled coil</keyword>
<name>A0AAN5D6H1_9BILA</name>
<reference evidence="3" key="1">
    <citation type="submission" date="2022-10" db="EMBL/GenBank/DDBJ databases">
        <title>Genome assembly of Pristionchus species.</title>
        <authorList>
            <person name="Yoshida K."/>
            <person name="Sommer R.J."/>
        </authorList>
    </citation>
    <scope>NUCLEOTIDE SEQUENCE [LARGE SCALE GENOMIC DNA]</scope>
    <source>
        <strain evidence="3">RS5460</strain>
    </source>
</reference>
<keyword evidence="3" id="KW-1185">Reference proteome</keyword>
<comment type="caution">
    <text evidence="2">The sequence shown here is derived from an EMBL/GenBank/DDBJ whole genome shotgun (WGS) entry which is preliminary data.</text>
</comment>
<evidence type="ECO:0000313" key="2">
    <source>
        <dbReference type="EMBL" id="GMR57741.1"/>
    </source>
</evidence>
<feature type="coiled-coil region" evidence="1">
    <location>
        <begin position="7"/>
        <end position="136"/>
    </location>
</feature>
<dbReference type="PROSITE" id="PS50096">
    <property type="entry name" value="IQ"/>
    <property type="match status" value="1"/>
</dbReference>
<accession>A0AAN5D6H1</accession>
<dbReference type="AlphaFoldDB" id="A0AAN5D6H1"/>
<sequence>KEEERKRREEEAIVRREEEERLREEREARLEIERAIREAEERKMREEEEERIREKERLERERIEKEEEEKRLRDEEEARREIERQLREEEERLKREDEERVERERKEEEERLLKRLVICREEYARIEMEMRRDEEEFRGAKHRKAHDQEELIFQEMLAYQERENRQEEIRKNQAARTIQSSMRQWLHKKRVEKRTVELLQRRDATPCNGKERTTFGGFSEDRLMAGIREIKRRQRKLSLMAYRMSRLSYGQAAIRIQAWWRGILSRGNHRMQVELIRERMREFNEKAEKAMPGDTEERAIPVSRRLERARQALENPLRLYDIKVACYTTMSLCRLSSLFCERAIVLGIPSLLVHTFTVQADRSPAFEEIIEFGVQALEEMVKCSTVRVREDMVALRGEVVALAAHQMLAFQNNKVIAPAAMRIIRMYKDILPVEIRGEIFEKIHSYYIKKGEGKFCRLPMNDIRKKEFAELQKVFSAPK</sequence>
<dbReference type="EMBL" id="BTRK01000006">
    <property type="protein sequence ID" value="GMR57741.1"/>
    <property type="molecule type" value="Genomic_DNA"/>
</dbReference>
<gene>
    <name evidence="2" type="ORF">PMAYCL1PPCAC_27936</name>
</gene>
<proteinExistence type="predicted"/>